<feature type="domain" description="Alpha/beta hydrolase fold-3" evidence="3">
    <location>
        <begin position="156"/>
        <end position="397"/>
    </location>
</feature>
<evidence type="ECO:0000256" key="2">
    <source>
        <dbReference type="ARBA" id="ARBA00022801"/>
    </source>
</evidence>
<dbReference type="PROSITE" id="PS01173">
    <property type="entry name" value="LIPASE_GDXG_HIS"/>
    <property type="match status" value="1"/>
</dbReference>
<proteinExistence type="inferred from homology"/>
<evidence type="ECO:0000313" key="4">
    <source>
        <dbReference type="EMBL" id="EXJ87687.1"/>
    </source>
</evidence>
<dbReference type="InterPro" id="IPR013094">
    <property type="entry name" value="AB_hydrolase_3"/>
</dbReference>
<organism evidence="4 5">
    <name type="scientific">Capronia coronata CBS 617.96</name>
    <dbReference type="NCBI Taxonomy" id="1182541"/>
    <lineage>
        <taxon>Eukaryota</taxon>
        <taxon>Fungi</taxon>
        <taxon>Dikarya</taxon>
        <taxon>Ascomycota</taxon>
        <taxon>Pezizomycotina</taxon>
        <taxon>Eurotiomycetes</taxon>
        <taxon>Chaetothyriomycetidae</taxon>
        <taxon>Chaetothyriales</taxon>
        <taxon>Herpotrichiellaceae</taxon>
        <taxon>Capronia</taxon>
    </lineage>
</organism>
<dbReference type="InterPro" id="IPR050300">
    <property type="entry name" value="GDXG_lipolytic_enzyme"/>
</dbReference>
<gene>
    <name evidence="4" type="ORF">A1O1_04611</name>
</gene>
<dbReference type="EMBL" id="AMWN01000004">
    <property type="protein sequence ID" value="EXJ87687.1"/>
    <property type="molecule type" value="Genomic_DNA"/>
</dbReference>
<dbReference type="Pfam" id="PF07859">
    <property type="entry name" value="Abhydrolase_3"/>
    <property type="match status" value="1"/>
</dbReference>
<name>W9Y4D4_9EURO</name>
<reference evidence="4 5" key="1">
    <citation type="submission" date="2013-03" db="EMBL/GenBank/DDBJ databases">
        <title>The Genome Sequence of Capronia coronata CBS 617.96.</title>
        <authorList>
            <consortium name="The Broad Institute Genomics Platform"/>
            <person name="Cuomo C."/>
            <person name="de Hoog S."/>
            <person name="Gorbushina A."/>
            <person name="Walker B."/>
            <person name="Young S.K."/>
            <person name="Zeng Q."/>
            <person name="Gargeya S."/>
            <person name="Fitzgerald M."/>
            <person name="Haas B."/>
            <person name="Abouelleil A."/>
            <person name="Allen A.W."/>
            <person name="Alvarado L."/>
            <person name="Arachchi H.M."/>
            <person name="Berlin A.M."/>
            <person name="Chapman S.B."/>
            <person name="Gainer-Dewar J."/>
            <person name="Goldberg J."/>
            <person name="Griggs A."/>
            <person name="Gujja S."/>
            <person name="Hansen M."/>
            <person name="Howarth C."/>
            <person name="Imamovic A."/>
            <person name="Ireland A."/>
            <person name="Larimer J."/>
            <person name="McCowan C."/>
            <person name="Murphy C."/>
            <person name="Pearson M."/>
            <person name="Poon T.W."/>
            <person name="Priest M."/>
            <person name="Roberts A."/>
            <person name="Saif S."/>
            <person name="Shea T."/>
            <person name="Sisk P."/>
            <person name="Sykes S."/>
            <person name="Wortman J."/>
            <person name="Nusbaum C."/>
            <person name="Birren B."/>
        </authorList>
    </citation>
    <scope>NUCLEOTIDE SEQUENCE [LARGE SCALE GENOMIC DNA]</scope>
    <source>
        <strain evidence="4 5">CBS 617.96</strain>
    </source>
</reference>
<dbReference type="HOGENOM" id="CLU_027519_0_0_1"/>
<dbReference type="GeneID" id="19159492"/>
<protein>
    <recommendedName>
        <fullName evidence="3">Alpha/beta hydrolase fold-3 domain-containing protein</fullName>
    </recommendedName>
</protein>
<sequence>MDVSVRAFLRLLLPRLPLIVKTAILNALSLSQNSSKQNLRTEVVVTLLRDITSERRSIGFMQKITTKDPGIKGSTLVAKVTIPPPQDQNGPKDAVCSAIKYLGDGAESYIEPEITSIDAEWTGYRPGVLPSETRPEMPENEHYKLLMENVSSATTVLYFHGGAYYLMDPATVRDTTARLARMTGGRCYSVRYRLAPQNPFPAQLLDALVAYLSLLSPPPGAYHEPVSAKSIVFAGESAGGNLSLALLQLLLTLQRMGTHTIRFHGADVPVQLPAGVAVNSPWVDITRSLPSNINNAHYDYLEPLGHTGLSNTEPLPDAFWPTSPPRADIFCNASIMLHPLVSPMQVRPEQWKGMPPVWMCMGNEALEDETTILARRMHQGGGVVNLIGYEGMPHCFAMLFAASPMGKDCFQRWSRFCIDAVKDSQPDTSNAIRVKAFSNPLQFEEVAFESLCALTDEEVADITSSMQKHFLGREEELVRRWSQQDSKAKL</sequence>
<dbReference type="eggNOG" id="KOG1515">
    <property type="taxonomic scope" value="Eukaryota"/>
</dbReference>
<dbReference type="STRING" id="1182541.W9Y4D4"/>
<dbReference type="PANTHER" id="PTHR48081">
    <property type="entry name" value="AB HYDROLASE SUPERFAMILY PROTEIN C4A8.06C"/>
    <property type="match status" value="1"/>
</dbReference>
<dbReference type="OrthoDB" id="5354320at2759"/>
<evidence type="ECO:0000259" key="3">
    <source>
        <dbReference type="Pfam" id="PF07859"/>
    </source>
</evidence>
<accession>W9Y4D4</accession>
<dbReference type="AlphaFoldDB" id="W9Y4D4"/>
<comment type="caution">
    <text evidence="4">The sequence shown here is derived from an EMBL/GenBank/DDBJ whole genome shotgun (WGS) entry which is preliminary data.</text>
</comment>
<dbReference type="InterPro" id="IPR029058">
    <property type="entry name" value="AB_hydrolase_fold"/>
</dbReference>
<dbReference type="SUPFAM" id="SSF53474">
    <property type="entry name" value="alpha/beta-Hydrolases"/>
    <property type="match status" value="1"/>
</dbReference>
<dbReference type="PANTHER" id="PTHR48081:SF25">
    <property type="entry name" value="PUTATIVE (AFU_ORTHOLOGUE AFUA_3G11560)-RELATED"/>
    <property type="match status" value="1"/>
</dbReference>
<evidence type="ECO:0000313" key="5">
    <source>
        <dbReference type="Proteomes" id="UP000019484"/>
    </source>
</evidence>
<dbReference type="Proteomes" id="UP000019484">
    <property type="component" value="Unassembled WGS sequence"/>
</dbReference>
<comment type="similarity">
    <text evidence="1">Belongs to the 'GDXG' lipolytic enzyme family.</text>
</comment>
<dbReference type="RefSeq" id="XP_007723693.1">
    <property type="nucleotide sequence ID" value="XM_007725503.1"/>
</dbReference>
<dbReference type="Gene3D" id="3.40.50.1820">
    <property type="entry name" value="alpha/beta hydrolase"/>
    <property type="match status" value="1"/>
</dbReference>
<keyword evidence="5" id="KW-1185">Reference proteome</keyword>
<keyword evidence="2" id="KW-0378">Hydrolase</keyword>
<dbReference type="InterPro" id="IPR002168">
    <property type="entry name" value="Lipase_GDXG_HIS_AS"/>
</dbReference>
<evidence type="ECO:0000256" key="1">
    <source>
        <dbReference type="ARBA" id="ARBA00010515"/>
    </source>
</evidence>
<dbReference type="GO" id="GO:0016787">
    <property type="term" value="F:hydrolase activity"/>
    <property type="evidence" value="ECO:0007669"/>
    <property type="project" value="UniProtKB-KW"/>
</dbReference>